<keyword evidence="2" id="KW-0813">Transport</keyword>
<dbReference type="Gene3D" id="3.40.50.300">
    <property type="entry name" value="P-loop containing nucleotide triphosphate hydrolases"/>
    <property type="match status" value="1"/>
</dbReference>
<comment type="subcellular location">
    <subcellularLocation>
        <location evidence="1">Cell membrane</location>
        <topology evidence="1">Multi-pass membrane protein</topology>
    </subcellularLocation>
</comment>
<dbReference type="GO" id="GO:0015421">
    <property type="term" value="F:ABC-type oligopeptide transporter activity"/>
    <property type="evidence" value="ECO:0007669"/>
    <property type="project" value="TreeGrafter"/>
</dbReference>
<feature type="transmembrane region" description="Helical" evidence="8">
    <location>
        <begin position="248"/>
        <end position="275"/>
    </location>
</feature>
<evidence type="ECO:0000256" key="5">
    <source>
        <dbReference type="ARBA" id="ARBA00022840"/>
    </source>
</evidence>
<dbReference type="AlphaFoldDB" id="A0A2S7T3P4"/>
<evidence type="ECO:0000313" key="11">
    <source>
        <dbReference type="EMBL" id="PQJ14540.1"/>
    </source>
</evidence>
<dbReference type="CDD" id="cd18544">
    <property type="entry name" value="ABC_6TM_TmrA_like"/>
    <property type="match status" value="1"/>
</dbReference>
<feature type="domain" description="ABC transmembrane type-1" evidence="10">
    <location>
        <begin position="32"/>
        <end position="318"/>
    </location>
</feature>
<evidence type="ECO:0000256" key="6">
    <source>
        <dbReference type="ARBA" id="ARBA00022989"/>
    </source>
</evidence>
<name>A0A2S7T3P4_9FLAO</name>
<dbReference type="InterPro" id="IPR003439">
    <property type="entry name" value="ABC_transporter-like_ATP-bd"/>
</dbReference>
<dbReference type="GO" id="GO:0005886">
    <property type="term" value="C:plasma membrane"/>
    <property type="evidence" value="ECO:0007669"/>
    <property type="project" value="UniProtKB-SubCell"/>
</dbReference>
<evidence type="ECO:0000256" key="4">
    <source>
        <dbReference type="ARBA" id="ARBA00022741"/>
    </source>
</evidence>
<proteinExistence type="predicted"/>
<dbReference type="FunFam" id="3.40.50.300:FF:000287">
    <property type="entry name" value="Multidrug ABC transporter ATP-binding protein"/>
    <property type="match status" value="1"/>
</dbReference>
<protein>
    <submittedName>
        <fullName evidence="11">Antibiotic ABC transporter ATP-binding protein</fullName>
    </submittedName>
</protein>
<evidence type="ECO:0000256" key="3">
    <source>
        <dbReference type="ARBA" id="ARBA00022692"/>
    </source>
</evidence>
<dbReference type="InterPro" id="IPR036640">
    <property type="entry name" value="ABC1_TM_sf"/>
</dbReference>
<keyword evidence="5 11" id="KW-0067">ATP-binding</keyword>
<dbReference type="RefSeq" id="WP_105000172.1">
    <property type="nucleotide sequence ID" value="NZ_MQVX01000001.1"/>
</dbReference>
<dbReference type="SMART" id="SM00382">
    <property type="entry name" value="AAA"/>
    <property type="match status" value="1"/>
</dbReference>
<dbReference type="GO" id="GO:0016887">
    <property type="term" value="F:ATP hydrolysis activity"/>
    <property type="evidence" value="ECO:0007669"/>
    <property type="project" value="InterPro"/>
</dbReference>
<dbReference type="InterPro" id="IPR017871">
    <property type="entry name" value="ABC_transporter-like_CS"/>
</dbReference>
<evidence type="ECO:0000256" key="1">
    <source>
        <dbReference type="ARBA" id="ARBA00004651"/>
    </source>
</evidence>
<dbReference type="PROSITE" id="PS50929">
    <property type="entry name" value="ABC_TM1F"/>
    <property type="match status" value="1"/>
</dbReference>
<gene>
    <name evidence="11" type="ORF">BST99_01140</name>
</gene>
<dbReference type="Gene3D" id="1.20.1560.10">
    <property type="entry name" value="ABC transporter type 1, transmembrane domain"/>
    <property type="match status" value="1"/>
</dbReference>
<dbReference type="PANTHER" id="PTHR43394:SF1">
    <property type="entry name" value="ATP-BINDING CASSETTE SUB-FAMILY B MEMBER 10, MITOCHONDRIAL"/>
    <property type="match status" value="1"/>
</dbReference>
<evidence type="ECO:0000256" key="7">
    <source>
        <dbReference type="ARBA" id="ARBA00023136"/>
    </source>
</evidence>
<feature type="transmembrane region" description="Helical" evidence="8">
    <location>
        <begin position="170"/>
        <end position="188"/>
    </location>
</feature>
<comment type="caution">
    <text evidence="11">The sequence shown here is derived from an EMBL/GenBank/DDBJ whole genome shotgun (WGS) entry which is preliminary data.</text>
</comment>
<dbReference type="OrthoDB" id="9780296at2"/>
<dbReference type="SUPFAM" id="SSF52540">
    <property type="entry name" value="P-loop containing nucleoside triphosphate hydrolases"/>
    <property type="match status" value="1"/>
</dbReference>
<reference evidence="12" key="1">
    <citation type="submission" date="2016-11" db="EMBL/GenBank/DDBJ databases">
        <title>Trade-off between light-utilization and light-protection in marine flavobacteria.</title>
        <authorList>
            <person name="Kumagai Y."/>
            <person name="Yoshizawa S."/>
            <person name="Kogure K."/>
        </authorList>
    </citation>
    <scope>NUCLEOTIDE SEQUENCE [LARGE SCALE GENOMIC DNA]</scope>
    <source>
        <strain evidence="12">SG-18</strain>
    </source>
</reference>
<sequence>MSKEKEQGKTFDYQLLKRVIHYTKPYRLVFYGVALAAVLLSAFAVLTPVLVQEVVDSGITSKDPDRLLTLVIWMTVVLVAEVVCQLLFTYYANWLGESVIRDIRIKLFRQMIGFKMTYYDNSSIGVLVTRAVSDMQKIGEIFSQGFFVIIADVLKMVVVAVVMLVMDWELALIVFILMPVILLLTRWFQRSMKVAFTEVRTQVALLNGFVQERLAGMKIVQLFTREEMEKQQFEAINEKHKAGWLKTIWYNSIFFALAEMISSVALALVIGYAGFKIIGRDLSIPESQFGVIFAFVLLTGLLFRPLRHIADKFNTLQMGMVAARRVFEVLDTDSHIPNTGTLYKESVRGEISFENVHFGYIPEEEVLHGVSFDVKAGETLAIVGATGAGKSTIINLLNRFYDISSGNIRIDGTDVREFELSALRKHIAIVLQDVFLFADTIEQNISLGHPDIKLSDIEDAAKQIGVHEFISSLPGAYGYNVKERGSMLSGGQRQLIAFLRAYVSKPSILILDEATSSVDTYTEQLIQKATDKITEGRSSIIIAHRLATIKKADRILVMDAGQIVETGTHKELLEKGGYYRDLYEAQFLDEEVLG</sequence>
<dbReference type="PROSITE" id="PS00211">
    <property type="entry name" value="ABC_TRANSPORTER_1"/>
    <property type="match status" value="1"/>
</dbReference>
<dbReference type="Proteomes" id="UP000239366">
    <property type="component" value="Unassembled WGS sequence"/>
</dbReference>
<dbReference type="InterPro" id="IPR011527">
    <property type="entry name" value="ABC1_TM_dom"/>
</dbReference>
<organism evidence="11 12">
    <name type="scientific">Aureicoccus marinus</name>
    <dbReference type="NCBI Taxonomy" id="754435"/>
    <lineage>
        <taxon>Bacteria</taxon>
        <taxon>Pseudomonadati</taxon>
        <taxon>Bacteroidota</taxon>
        <taxon>Flavobacteriia</taxon>
        <taxon>Flavobacteriales</taxon>
        <taxon>Flavobacteriaceae</taxon>
        <taxon>Aureicoccus</taxon>
    </lineage>
</organism>
<keyword evidence="4" id="KW-0547">Nucleotide-binding</keyword>
<dbReference type="PROSITE" id="PS50893">
    <property type="entry name" value="ABC_TRANSPORTER_2"/>
    <property type="match status" value="1"/>
</dbReference>
<dbReference type="GO" id="GO:0005524">
    <property type="term" value="F:ATP binding"/>
    <property type="evidence" value="ECO:0007669"/>
    <property type="project" value="UniProtKB-KW"/>
</dbReference>
<keyword evidence="12" id="KW-1185">Reference proteome</keyword>
<dbReference type="Pfam" id="PF00664">
    <property type="entry name" value="ABC_membrane"/>
    <property type="match status" value="1"/>
</dbReference>
<feature type="transmembrane region" description="Helical" evidence="8">
    <location>
        <begin position="145"/>
        <end position="164"/>
    </location>
</feature>
<dbReference type="InterPro" id="IPR039421">
    <property type="entry name" value="Type_1_exporter"/>
</dbReference>
<dbReference type="InterPro" id="IPR003593">
    <property type="entry name" value="AAA+_ATPase"/>
</dbReference>
<dbReference type="EMBL" id="MQVX01000001">
    <property type="protein sequence ID" value="PQJ14540.1"/>
    <property type="molecule type" value="Genomic_DNA"/>
</dbReference>
<evidence type="ECO:0000259" key="9">
    <source>
        <dbReference type="PROSITE" id="PS50893"/>
    </source>
</evidence>
<evidence type="ECO:0000256" key="8">
    <source>
        <dbReference type="SAM" id="Phobius"/>
    </source>
</evidence>
<dbReference type="InterPro" id="IPR027417">
    <property type="entry name" value="P-loop_NTPase"/>
</dbReference>
<feature type="transmembrane region" description="Helical" evidence="8">
    <location>
        <begin position="28"/>
        <end position="50"/>
    </location>
</feature>
<evidence type="ECO:0000256" key="2">
    <source>
        <dbReference type="ARBA" id="ARBA00022448"/>
    </source>
</evidence>
<dbReference type="PANTHER" id="PTHR43394">
    <property type="entry name" value="ATP-DEPENDENT PERMEASE MDL1, MITOCHONDRIAL"/>
    <property type="match status" value="1"/>
</dbReference>
<feature type="transmembrane region" description="Helical" evidence="8">
    <location>
        <begin position="287"/>
        <end position="303"/>
    </location>
</feature>
<evidence type="ECO:0000313" key="12">
    <source>
        <dbReference type="Proteomes" id="UP000239366"/>
    </source>
</evidence>
<evidence type="ECO:0000259" key="10">
    <source>
        <dbReference type="PROSITE" id="PS50929"/>
    </source>
</evidence>
<feature type="transmembrane region" description="Helical" evidence="8">
    <location>
        <begin position="70"/>
        <end position="91"/>
    </location>
</feature>
<accession>A0A2S7T3P4</accession>
<feature type="domain" description="ABC transporter" evidence="9">
    <location>
        <begin position="351"/>
        <end position="585"/>
    </location>
</feature>
<keyword evidence="3 8" id="KW-0812">Transmembrane</keyword>
<dbReference type="Pfam" id="PF00005">
    <property type="entry name" value="ABC_tran"/>
    <property type="match status" value="1"/>
</dbReference>
<dbReference type="SUPFAM" id="SSF90123">
    <property type="entry name" value="ABC transporter transmembrane region"/>
    <property type="match status" value="1"/>
</dbReference>
<keyword evidence="7 8" id="KW-0472">Membrane</keyword>
<keyword evidence="6 8" id="KW-1133">Transmembrane helix</keyword>